<feature type="transmembrane region" description="Helical" evidence="1">
    <location>
        <begin position="38"/>
        <end position="57"/>
    </location>
</feature>
<evidence type="ECO:0000256" key="1">
    <source>
        <dbReference type="SAM" id="Phobius"/>
    </source>
</evidence>
<dbReference type="PANTHER" id="PTHR36435">
    <property type="entry name" value="SLR1288 PROTEIN"/>
    <property type="match status" value="1"/>
</dbReference>
<dbReference type="Proteomes" id="UP000000271">
    <property type="component" value="Chromosome"/>
</dbReference>
<dbReference type="KEGG" id="bse:Bsel_0566"/>
<dbReference type="PANTHER" id="PTHR36435:SF6">
    <property type="entry name" value="ABORTIVE INFECTION PROTEIN"/>
    <property type="match status" value="1"/>
</dbReference>
<dbReference type="GO" id="GO:0004175">
    <property type="term" value="F:endopeptidase activity"/>
    <property type="evidence" value="ECO:0007669"/>
    <property type="project" value="UniProtKB-ARBA"/>
</dbReference>
<keyword evidence="4" id="KW-1185">Reference proteome</keyword>
<gene>
    <name evidence="3" type="ordered locus">Bsel_0566</name>
</gene>
<feature type="domain" description="CAAX prenyl protease 2/Lysostaphin resistance protein A-like" evidence="2">
    <location>
        <begin position="123"/>
        <end position="208"/>
    </location>
</feature>
<reference evidence="3" key="1">
    <citation type="submission" date="2009-10" db="EMBL/GenBank/DDBJ databases">
        <title>Complete sequence of Bacillus selenitireducens MLS10.</title>
        <authorList>
            <consortium name="US DOE Joint Genome Institute"/>
            <person name="Lucas S."/>
            <person name="Copeland A."/>
            <person name="Lapidus A."/>
            <person name="Glavina del Rio T."/>
            <person name="Dalin E."/>
            <person name="Tice H."/>
            <person name="Bruce D."/>
            <person name="Goodwin L."/>
            <person name="Pitluck S."/>
            <person name="Sims D."/>
            <person name="Brettin T."/>
            <person name="Detter J.C."/>
            <person name="Han C."/>
            <person name="Larimer F."/>
            <person name="Land M."/>
            <person name="Hauser L."/>
            <person name="Kyrpides N."/>
            <person name="Ovchinnikova G."/>
            <person name="Stolz J."/>
        </authorList>
    </citation>
    <scope>NUCLEOTIDE SEQUENCE [LARGE SCALE GENOMIC DNA]</scope>
    <source>
        <strain evidence="3">MLS10</strain>
    </source>
</reference>
<dbReference type="eggNOG" id="COG1266">
    <property type="taxonomic scope" value="Bacteria"/>
</dbReference>
<keyword evidence="1" id="KW-1133">Transmembrane helix</keyword>
<feature type="transmembrane region" description="Helical" evidence="1">
    <location>
        <begin position="196"/>
        <end position="217"/>
    </location>
</feature>
<dbReference type="EMBL" id="CP001791">
    <property type="protein sequence ID" value="ADH98102.1"/>
    <property type="molecule type" value="Genomic_DNA"/>
</dbReference>
<accession>D6XY29</accession>
<keyword evidence="1" id="KW-0472">Membrane</keyword>
<protein>
    <submittedName>
        <fullName evidence="3">Abortive infection protein</fullName>
    </submittedName>
</protein>
<dbReference type="GO" id="GO:0080120">
    <property type="term" value="P:CAAX-box protein maturation"/>
    <property type="evidence" value="ECO:0007669"/>
    <property type="project" value="UniProtKB-ARBA"/>
</dbReference>
<feature type="transmembrane region" description="Helical" evidence="1">
    <location>
        <begin position="78"/>
        <end position="102"/>
    </location>
</feature>
<dbReference type="AlphaFoldDB" id="D6XY29"/>
<dbReference type="HOGENOM" id="CLU_079560_0_0_9"/>
<feature type="transmembrane region" description="Helical" evidence="1">
    <location>
        <begin position="176"/>
        <end position="191"/>
    </location>
</feature>
<organism evidence="3 4">
    <name type="scientific">Bacillus selenitireducens (strain ATCC 700615 / DSM 15326 / MLS10)</name>
    <dbReference type="NCBI Taxonomy" id="439292"/>
    <lineage>
        <taxon>Bacteria</taxon>
        <taxon>Bacillati</taxon>
        <taxon>Bacillota</taxon>
        <taxon>Bacilli</taxon>
        <taxon>Bacillales</taxon>
        <taxon>Bacillaceae</taxon>
        <taxon>Salisediminibacterium</taxon>
    </lineage>
</organism>
<dbReference type="RefSeq" id="WP_013171531.1">
    <property type="nucleotide sequence ID" value="NC_014219.1"/>
</dbReference>
<feature type="transmembrane region" description="Helical" evidence="1">
    <location>
        <begin position="153"/>
        <end position="170"/>
    </location>
</feature>
<dbReference type="Pfam" id="PF02517">
    <property type="entry name" value="Rce1-like"/>
    <property type="match status" value="1"/>
</dbReference>
<dbReference type="OrthoDB" id="2194912at2"/>
<feature type="transmembrane region" description="Helical" evidence="1">
    <location>
        <begin position="114"/>
        <end position="133"/>
    </location>
</feature>
<dbReference type="MEROPS" id="G05.007"/>
<evidence type="ECO:0000259" key="2">
    <source>
        <dbReference type="Pfam" id="PF02517"/>
    </source>
</evidence>
<name>D6XY29_BACIE</name>
<sequence length="244" mass="26869">MNKYYWLIILSFVFSQLAPALIAPLLLNMGFDGNETELFATAIAYSMTIGFILAVLFSALAGRDPQFDGKRADTGKTILWSFIGIFLAFAGQYAASLIQMLAFGIEPGSENTEMIVGFSTAVPFMIFVVAILVPVTEELVFRKVIFGAIYKRTGFWIAAIVSGLIFGALHGDFENILVYLAMGVVFSYLYVKTGRIIVPIIAHVGINSFVMLVQVVFGDRLLELIDQLEEMEQSIQALMGVFLS</sequence>
<dbReference type="InterPro" id="IPR003675">
    <property type="entry name" value="Rce1/LyrA-like_dom"/>
</dbReference>
<evidence type="ECO:0000313" key="3">
    <source>
        <dbReference type="EMBL" id="ADH98102.1"/>
    </source>
</evidence>
<dbReference type="InterPro" id="IPR052710">
    <property type="entry name" value="CAAX_protease"/>
</dbReference>
<proteinExistence type="predicted"/>
<dbReference type="STRING" id="439292.Bsel_0566"/>
<keyword evidence="1" id="KW-0812">Transmembrane</keyword>
<evidence type="ECO:0000313" key="4">
    <source>
        <dbReference type="Proteomes" id="UP000000271"/>
    </source>
</evidence>